<dbReference type="AlphaFoldDB" id="C4FHJ8"/>
<evidence type="ECO:0000259" key="2">
    <source>
        <dbReference type="Pfam" id="PF01548"/>
    </source>
</evidence>
<dbReference type="RefSeq" id="WP_007545380.1">
    <property type="nucleotide sequence ID" value="NZ_ABZS01000002.1"/>
</dbReference>
<dbReference type="PANTHER" id="PTHR33055">
    <property type="entry name" value="TRANSPOSASE FOR INSERTION SEQUENCE ELEMENT IS1111A"/>
    <property type="match status" value="1"/>
</dbReference>
<feature type="coiled-coil region" evidence="1">
    <location>
        <begin position="132"/>
        <end position="204"/>
    </location>
</feature>
<dbReference type="InterPro" id="IPR003346">
    <property type="entry name" value="Transposase_20"/>
</dbReference>
<organism evidence="4 5">
    <name type="scientific">Sulfurihydrogenibium yellowstonense SS-5</name>
    <dbReference type="NCBI Taxonomy" id="432331"/>
    <lineage>
        <taxon>Bacteria</taxon>
        <taxon>Pseudomonadati</taxon>
        <taxon>Aquificota</taxon>
        <taxon>Aquificia</taxon>
        <taxon>Aquificales</taxon>
        <taxon>Hydrogenothermaceae</taxon>
        <taxon>Sulfurihydrogenibium</taxon>
    </lineage>
</organism>
<evidence type="ECO:0000313" key="4">
    <source>
        <dbReference type="EMBL" id="EEP61432.1"/>
    </source>
</evidence>
<dbReference type="GO" id="GO:0004803">
    <property type="term" value="F:transposase activity"/>
    <property type="evidence" value="ECO:0007669"/>
    <property type="project" value="InterPro"/>
</dbReference>
<dbReference type="Proteomes" id="UP000005540">
    <property type="component" value="Unassembled WGS sequence"/>
</dbReference>
<dbReference type="Pfam" id="PF01548">
    <property type="entry name" value="DEDD_Tnp_IS110"/>
    <property type="match status" value="1"/>
</dbReference>
<proteinExistence type="predicted"/>
<feature type="domain" description="Transposase IS110-like N-terminal" evidence="2">
    <location>
        <begin position="8"/>
        <end position="154"/>
    </location>
</feature>
<feature type="domain" description="Transposase IS116/IS110/IS902 C-terminal" evidence="3">
    <location>
        <begin position="204"/>
        <end position="290"/>
    </location>
</feature>
<gene>
    <name evidence="4" type="ORF">SULYE_0026</name>
</gene>
<evidence type="ECO:0000259" key="3">
    <source>
        <dbReference type="Pfam" id="PF02371"/>
    </source>
</evidence>
<dbReference type="InterPro" id="IPR002525">
    <property type="entry name" value="Transp_IS110-like_N"/>
</dbReference>
<sequence length="330" mass="38365">MNSYKIVVGVDVSKNSFTATVLYDNKKETFEVKSDPVEFEKKIKPYLKKFKQSDMLIIMEHTGVYHLKLANYLYENGYKVAVINPFSIRKFMEAKMTRVKTDKTDSYFIAEYGRTFFDGELYKPKPDVEKEIEVKLKILEDLQHQLTKLRNQRESLSHVPIPMKKLKENLEYYDEIIEKIEKSIKELEKEIKELSKKNFQEEYKLLKSIPGVSDRTIGMIISVFDGFKRFKSVKEAASFAGLNPSPYESAACVKKSGSIKKMGNPYARKILYMAALSAIRFNKYCRELYERLVSKGKAKKLALVAVAHKLLRQAYGVLKNRRPFDENFCT</sequence>
<keyword evidence="1" id="KW-0175">Coiled coil</keyword>
<dbReference type="OrthoDB" id="964423at2"/>
<name>C4FHJ8_9AQUI</name>
<keyword evidence="5" id="KW-1185">Reference proteome</keyword>
<accession>C4FHJ8</accession>
<dbReference type="InterPro" id="IPR047650">
    <property type="entry name" value="Transpos_IS110"/>
</dbReference>
<dbReference type="NCBIfam" id="NF033542">
    <property type="entry name" value="transpos_IS110"/>
    <property type="match status" value="1"/>
</dbReference>
<comment type="caution">
    <text evidence="4">The sequence shown here is derived from an EMBL/GenBank/DDBJ whole genome shotgun (WGS) entry which is preliminary data.</text>
</comment>
<dbReference type="PANTHER" id="PTHR33055:SF3">
    <property type="entry name" value="PUTATIVE TRANSPOSASE FOR IS117-RELATED"/>
    <property type="match status" value="1"/>
</dbReference>
<protein>
    <submittedName>
        <fullName evidence="4">Transposase and inactivated derivative</fullName>
    </submittedName>
</protein>
<dbReference type="Pfam" id="PF02371">
    <property type="entry name" value="Transposase_20"/>
    <property type="match status" value="1"/>
</dbReference>
<evidence type="ECO:0000313" key="5">
    <source>
        <dbReference type="Proteomes" id="UP000005540"/>
    </source>
</evidence>
<reference evidence="4 5" key="1">
    <citation type="submission" date="2009-04" db="EMBL/GenBank/DDBJ databases">
        <authorList>
            <person name="Reysenbach A.-L."/>
            <person name="Heidelberg J.F."/>
            <person name="Nelson W.C."/>
        </authorList>
    </citation>
    <scope>NUCLEOTIDE SEQUENCE [LARGE SCALE GENOMIC DNA]</scope>
    <source>
        <strain evidence="4 5">SS-5</strain>
    </source>
</reference>
<evidence type="ECO:0000256" key="1">
    <source>
        <dbReference type="SAM" id="Coils"/>
    </source>
</evidence>
<dbReference type="EMBL" id="ABZS01000002">
    <property type="protein sequence ID" value="EEP61432.1"/>
    <property type="molecule type" value="Genomic_DNA"/>
</dbReference>
<dbReference type="GO" id="GO:0006313">
    <property type="term" value="P:DNA transposition"/>
    <property type="evidence" value="ECO:0007669"/>
    <property type="project" value="InterPro"/>
</dbReference>
<dbReference type="GO" id="GO:0003677">
    <property type="term" value="F:DNA binding"/>
    <property type="evidence" value="ECO:0007669"/>
    <property type="project" value="InterPro"/>
</dbReference>